<organism evidence="2 3">
    <name type="scientific">Colletotrichum melonis</name>
    <dbReference type="NCBI Taxonomy" id="1209925"/>
    <lineage>
        <taxon>Eukaryota</taxon>
        <taxon>Fungi</taxon>
        <taxon>Dikarya</taxon>
        <taxon>Ascomycota</taxon>
        <taxon>Pezizomycotina</taxon>
        <taxon>Sordariomycetes</taxon>
        <taxon>Hypocreomycetidae</taxon>
        <taxon>Glomerellales</taxon>
        <taxon>Glomerellaceae</taxon>
        <taxon>Colletotrichum</taxon>
        <taxon>Colletotrichum acutatum species complex</taxon>
    </lineage>
</organism>
<dbReference type="EMBL" id="MLGG01000079">
    <property type="protein sequence ID" value="KAK1447897.1"/>
    <property type="molecule type" value="Genomic_DNA"/>
</dbReference>
<accession>A0AAI9XFA5</accession>
<keyword evidence="1" id="KW-0732">Signal</keyword>
<proteinExistence type="predicted"/>
<dbReference type="Proteomes" id="UP001239795">
    <property type="component" value="Unassembled WGS sequence"/>
</dbReference>
<dbReference type="AlphaFoldDB" id="A0AAI9XFA5"/>
<name>A0AAI9XFA5_9PEZI</name>
<evidence type="ECO:0000256" key="1">
    <source>
        <dbReference type="SAM" id="SignalP"/>
    </source>
</evidence>
<evidence type="ECO:0000313" key="3">
    <source>
        <dbReference type="Proteomes" id="UP001239795"/>
    </source>
</evidence>
<gene>
    <name evidence="2" type="ORF">CMEL01_09736</name>
</gene>
<feature type="signal peptide" evidence="1">
    <location>
        <begin position="1"/>
        <end position="26"/>
    </location>
</feature>
<protein>
    <recommendedName>
        <fullName evidence="4">Secreted protein</fullName>
    </recommendedName>
</protein>
<keyword evidence="3" id="KW-1185">Reference proteome</keyword>
<reference evidence="2 3" key="1">
    <citation type="submission" date="2016-10" db="EMBL/GenBank/DDBJ databases">
        <title>The genome sequence of Colletotrichum fioriniae PJ7.</title>
        <authorList>
            <person name="Baroncelli R."/>
        </authorList>
    </citation>
    <scope>NUCLEOTIDE SEQUENCE [LARGE SCALE GENOMIC DNA]</scope>
    <source>
        <strain evidence="2">Col 31</strain>
    </source>
</reference>
<feature type="chain" id="PRO_5042608253" description="Secreted protein" evidence="1">
    <location>
        <begin position="27"/>
        <end position="107"/>
    </location>
</feature>
<sequence>MDVDCLYFFSLLLWLLLVGPSRWTACVKLCRPSTGATSTSVQQASLFLLVSQSATPETPKAKINQCVSQFSGFPVCGLPMSDGTHLSMGPIVSFRAASSSGDAERNW</sequence>
<evidence type="ECO:0008006" key="4">
    <source>
        <dbReference type="Google" id="ProtNLM"/>
    </source>
</evidence>
<comment type="caution">
    <text evidence="2">The sequence shown here is derived from an EMBL/GenBank/DDBJ whole genome shotgun (WGS) entry which is preliminary data.</text>
</comment>
<evidence type="ECO:0000313" key="2">
    <source>
        <dbReference type="EMBL" id="KAK1447897.1"/>
    </source>
</evidence>